<feature type="compositionally biased region" description="Low complexity" evidence="1">
    <location>
        <begin position="200"/>
        <end position="211"/>
    </location>
</feature>
<name>A0A2I1KTT7_9ACTO</name>
<protein>
    <submittedName>
        <fullName evidence="2">Uncharacterized protein</fullName>
    </submittedName>
</protein>
<reference evidence="2 3" key="1">
    <citation type="submission" date="2017-12" db="EMBL/GenBank/DDBJ databases">
        <title>Phylogenetic diversity of female urinary microbiome.</title>
        <authorList>
            <person name="Thomas-White K."/>
            <person name="Wolfe A.J."/>
        </authorList>
    </citation>
    <scope>NUCLEOTIDE SEQUENCE [LARGE SCALE GENOMIC DNA]</scope>
    <source>
        <strain evidence="2 3">UMB0319</strain>
    </source>
</reference>
<feature type="region of interest" description="Disordered" evidence="1">
    <location>
        <begin position="117"/>
        <end position="221"/>
    </location>
</feature>
<dbReference type="EMBL" id="PKHA01000003">
    <property type="protein sequence ID" value="PKY99045.1"/>
    <property type="molecule type" value="Genomic_DNA"/>
</dbReference>
<gene>
    <name evidence="2" type="ORF">CYJ26_04905</name>
</gene>
<dbReference type="RefSeq" id="WP_101638056.1">
    <property type="nucleotide sequence ID" value="NZ_JAWHHX010000002.1"/>
</dbReference>
<comment type="caution">
    <text evidence="2">The sequence shown here is derived from an EMBL/GenBank/DDBJ whole genome shotgun (WGS) entry which is preliminary data.</text>
</comment>
<feature type="region of interest" description="Disordered" evidence="1">
    <location>
        <begin position="1"/>
        <end position="66"/>
    </location>
</feature>
<accession>A0A2I1KTT7</accession>
<organism evidence="2 3">
    <name type="scientific">Actinomyces urogenitalis</name>
    <dbReference type="NCBI Taxonomy" id="103621"/>
    <lineage>
        <taxon>Bacteria</taxon>
        <taxon>Bacillati</taxon>
        <taxon>Actinomycetota</taxon>
        <taxon>Actinomycetes</taxon>
        <taxon>Actinomycetales</taxon>
        <taxon>Actinomycetaceae</taxon>
        <taxon>Actinomyces</taxon>
    </lineage>
</organism>
<sequence>MSGHDEPTGSLPAHDDASPQGSAVQYQQVTATLPTAGEPKQPEGGEQAPTLQRDGASSHLTPAQPVAGADGLLGLVAAEAAAARKPWYRRLSVRVAASVAVVAASFGLGWGTHALVGSDGEPEQGSFAGPGGQGGPGGGGQGGPGGMGGQGPGASGQQGQDGSGQAGRTTPDSGSQGSDSQDSGDEGGSSGGSGVLQDEGSGSTSDSAAGTGIVGTGQDVV</sequence>
<proteinExistence type="predicted"/>
<feature type="compositionally biased region" description="Gly residues" evidence="1">
    <location>
        <begin position="128"/>
        <end position="165"/>
    </location>
</feature>
<feature type="compositionally biased region" description="Polar residues" evidence="1">
    <location>
        <begin position="19"/>
        <end position="33"/>
    </location>
</feature>
<evidence type="ECO:0000256" key="1">
    <source>
        <dbReference type="SAM" id="MobiDB-lite"/>
    </source>
</evidence>
<feature type="compositionally biased region" description="Low complexity" evidence="1">
    <location>
        <begin position="172"/>
        <end position="181"/>
    </location>
</feature>
<evidence type="ECO:0000313" key="3">
    <source>
        <dbReference type="Proteomes" id="UP000234778"/>
    </source>
</evidence>
<dbReference type="GeneID" id="81708273"/>
<feature type="compositionally biased region" description="Basic and acidic residues" evidence="1">
    <location>
        <begin position="1"/>
        <end position="17"/>
    </location>
</feature>
<dbReference type="AlphaFoldDB" id="A0A2I1KTT7"/>
<evidence type="ECO:0000313" key="2">
    <source>
        <dbReference type="EMBL" id="PKY99045.1"/>
    </source>
</evidence>
<dbReference type="Proteomes" id="UP000234778">
    <property type="component" value="Unassembled WGS sequence"/>
</dbReference>